<evidence type="ECO:0000313" key="1">
    <source>
        <dbReference type="EMBL" id="KDP45126.1"/>
    </source>
</evidence>
<dbReference type="Proteomes" id="UP000027138">
    <property type="component" value="Unassembled WGS sequence"/>
</dbReference>
<reference evidence="1 2" key="1">
    <citation type="journal article" date="2014" name="PLoS ONE">
        <title>Global Analysis of Gene Expression Profiles in Physic Nut (Jatropha curcas L.) Seedlings Exposed to Salt Stress.</title>
        <authorList>
            <person name="Zhang L."/>
            <person name="Zhang C."/>
            <person name="Wu P."/>
            <person name="Chen Y."/>
            <person name="Li M."/>
            <person name="Jiang H."/>
            <person name="Wu G."/>
        </authorList>
    </citation>
    <scope>NUCLEOTIDE SEQUENCE [LARGE SCALE GENOMIC DNA]</scope>
    <source>
        <strain evidence="2">cv. GZQX0401</strain>
        <tissue evidence="1">Young leaves</tissue>
    </source>
</reference>
<proteinExistence type="predicted"/>
<accession>A0A067L9J1</accession>
<organism evidence="1 2">
    <name type="scientific">Jatropha curcas</name>
    <name type="common">Barbados nut</name>
    <dbReference type="NCBI Taxonomy" id="180498"/>
    <lineage>
        <taxon>Eukaryota</taxon>
        <taxon>Viridiplantae</taxon>
        <taxon>Streptophyta</taxon>
        <taxon>Embryophyta</taxon>
        <taxon>Tracheophyta</taxon>
        <taxon>Spermatophyta</taxon>
        <taxon>Magnoliopsida</taxon>
        <taxon>eudicotyledons</taxon>
        <taxon>Gunneridae</taxon>
        <taxon>Pentapetalae</taxon>
        <taxon>rosids</taxon>
        <taxon>fabids</taxon>
        <taxon>Malpighiales</taxon>
        <taxon>Euphorbiaceae</taxon>
        <taxon>Crotonoideae</taxon>
        <taxon>Jatropheae</taxon>
        <taxon>Jatropha</taxon>
    </lineage>
</organism>
<evidence type="ECO:0000313" key="2">
    <source>
        <dbReference type="Proteomes" id="UP000027138"/>
    </source>
</evidence>
<dbReference type="EMBL" id="KK914235">
    <property type="protein sequence ID" value="KDP45126.1"/>
    <property type="molecule type" value="Genomic_DNA"/>
</dbReference>
<gene>
    <name evidence="1" type="ORF">JCGZ_17458</name>
</gene>
<dbReference type="AlphaFoldDB" id="A0A067L9J1"/>
<protein>
    <submittedName>
        <fullName evidence="1">Uncharacterized protein</fullName>
    </submittedName>
</protein>
<sequence length="52" mass="5829">MKLADEEPKKSNSGKVGEHGIQMQCQHCLDYEHNKRSCPKIKEPPAPRAPSV</sequence>
<keyword evidence="2" id="KW-1185">Reference proteome</keyword>
<name>A0A067L9J1_JATCU</name>